<organism evidence="2 3">
    <name type="scientific">Paulownia witches'-broom phytoplasma</name>
    <dbReference type="NCBI Taxonomy" id="39647"/>
    <lineage>
        <taxon>Bacteria</taxon>
        <taxon>Bacillati</taxon>
        <taxon>Mycoplasmatota</taxon>
        <taxon>Mollicutes</taxon>
        <taxon>Acholeplasmatales</taxon>
        <taxon>Acholeplasmataceae</taxon>
        <taxon>Candidatus Phytoplasma</taxon>
        <taxon>16SrI (Aster yellows group)</taxon>
    </lineage>
</organism>
<reference evidence="2 3" key="1">
    <citation type="journal article" date="2021" name="Mol. Plant">
        <title>Genomic insights into the fast growth of paulownias and the formation of Paulownia witches' broom.</title>
        <authorList>
            <person name="Cao Y."/>
            <person name="Sun G."/>
            <person name="Zhai X."/>
            <person name="Xu P."/>
            <person name="Ma L."/>
            <person name="Deng M."/>
            <person name="Zhao Z."/>
            <person name="Yang H."/>
            <person name="Dong Y."/>
            <person name="Shang Z."/>
            <person name="Lv Y."/>
            <person name="Yan L."/>
            <person name="Liu H."/>
            <person name="Cao X."/>
            <person name="Li B."/>
            <person name="Wang Z."/>
            <person name="Zhao X."/>
            <person name="Yu H."/>
            <person name="Wang F."/>
            <person name="Ma W."/>
            <person name="Huang J."/>
            <person name="Fan G."/>
        </authorList>
    </citation>
    <scope>NUCLEOTIDE SEQUENCE [LARGE SCALE GENOMIC DNA]</scope>
    <source>
        <strain evidence="2 3">Zhengzhou</strain>
    </source>
</reference>
<proteinExistence type="predicted"/>
<dbReference type="RefSeq" id="WP_219474706.1">
    <property type="nucleotide sequence ID" value="NZ_BSCX01000005.1"/>
</dbReference>
<protein>
    <submittedName>
        <fullName evidence="2">Uncharacterized protein</fullName>
    </submittedName>
</protein>
<keyword evidence="3" id="KW-1185">Reference proteome</keyword>
<accession>A0ABX8TPQ2</accession>
<name>A0ABX8TPQ2_9MOLU</name>
<dbReference type="Proteomes" id="UP000825369">
    <property type="component" value="Chromosome"/>
</dbReference>
<gene>
    <name evidence="2" type="ORF">HGD80_04145</name>
</gene>
<feature type="compositionally biased region" description="Basic residues" evidence="1">
    <location>
        <begin position="31"/>
        <end position="44"/>
    </location>
</feature>
<evidence type="ECO:0000313" key="2">
    <source>
        <dbReference type="EMBL" id="QYC30927.1"/>
    </source>
</evidence>
<evidence type="ECO:0000256" key="1">
    <source>
        <dbReference type="SAM" id="MobiDB-lite"/>
    </source>
</evidence>
<sequence length="58" mass="6866">MKVLLAPKIKKYKISNNKKPKKLYQNFYPKTTKKQQKNNHHKIKTQPNPKSKGAKDVF</sequence>
<dbReference type="EMBL" id="CP066882">
    <property type="protein sequence ID" value="QYC30927.1"/>
    <property type="molecule type" value="Genomic_DNA"/>
</dbReference>
<evidence type="ECO:0000313" key="3">
    <source>
        <dbReference type="Proteomes" id="UP000825369"/>
    </source>
</evidence>
<feature type="region of interest" description="Disordered" evidence="1">
    <location>
        <begin position="29"/>
        <end position="58"/>
    </location>
</feature>